<dbReference type="Gene3D" id="3.20.20.70">
    <property type="entry name" value="Aldolase class I"/>
    <property type="match status" value="1"/>
</dbReference>
<comment type="caution">
    <text evidence="9">The sequence shown here is derived from an EMBL/GenBank/DDBJ whole genome shotgun (WGS) entry which is preliminary data.</text>
</comment>
<evidence type="ECO:0000256" key="1">
    <source>
        <dbReference type="ARBA" id="ARBA00000654"/>
    </source>
</evidence>
<dbReference type="NCBIfam" id="TIGR01182">
    <property type="entry name" value="eda"/>
    <property type="match status" value="1"/>
</dbReference>
<keyword evidence="10" id="KW-1185">Reference proteome</keyword>
<dbReference type="Pfam" id="PF01081">
    <property type="entry name" value="Aldolase"/>
    <property type="match status" value="1"/>
</dbReference>
<comment type="pathway">
    <text evidence="2">Carbohydrate acid metabolism; 2-dehydro-3-deoxy-D-gluconate degradation; D-glyceraldehyde 3-phosphate and pyruvate from 2-dehydro-3-deoxy-D-gluconate: step 2/2.</text>
</comment>
<proteinExistence type="inferred from homology"/>
<sequence length="213" mass="21901">MKTMTAFRAAIDKAPIVPVLTVHEADHAEPLAEALLRGGLSSVEVTLRTPAALDVIRRMSQVDDKLLVGAGTIISEGDVDASLKAGADFLVTPGTSPLLLEALSSHDGVILPGVSTASEAMARFDEGYGVVKFFPAEAAGGAKFLKALSAPLPHVDFMPTGGVTPENAADYLALPNVIAVGGSWIATAEEMAAGDWQAIADKSAAAVKLGRRG</sequence>
<keyword evidence="8" id="KW-0119">Carbohydrate metabolism</keyword>
<dbReference type="InterPro" id="IPR031337">
    <property type="entry name" value="KDPG/KHG_AS_1"/>
</dbReference>
<keyword evidence="7" id="KW-0704">Schiff base</keyword>
<dbReference type="RefSeq" id="WP_119380468.1">
    <property type="nucleotide sequence ID" value="NZ_QWGB01000009.1"/>
</dbReference>
<evidence type="ECO:0000256" key="5">
    <source>
        <dbReference type="ARBA" id="ARBA00013063"/>
    </source>
</evidence>
<evidence type="ECO:0000256" key="8">
    <source>
        <dbReference type="ARBA" id="ARBA00023277"/>
    </source>
</evidence>
<name>A0A399QQW8_9PROT</name>
<dbReference type="PANTHER" id="PTHR30246:SF1">
    <property type="entry name" value="2-DEHYDRO-3-DEOXY-6-PHOSPHOGALACTONATE ALDOLASE-RELATED"/>
    <property type="match status" value="1"/>
</dbReference>
<dbReference type="PROSITE" id="PS00160">
    <property type="entry name" value="ALDOLASE_KDPG_KHG_2"/>
    <property type="match status" value="1"/>
</dbReference>
<comment type="catalytic activity">
    <reaction evidence="1">
        <text>2-dehydro-3-deoxy-6-phospho-D-gluconate = D-glyceraldehyde 3-phosphate + pyruvate</text>
        <dbReference type="Rhea" id="RHEA:17089"/>
        <dbReference type="ChEBI" id="CHEBI:15361"/>
        <dbReference type="ChEBI" id="CHEBI:57569"/>
        <dbReference type="ChEBI" id="CHEBI:59776"/>
        <dbReference type="EC" id="4.1.2.14"/>
    </reaction>
</comment>
<dbReference type="PANTHER" id="PTHR30246">
    <property type="entry name" value="2-KETO-3-DEOXY-6-PHOSPHOGLUCONATE ALDOLASE"/>
    <property type="match status" value="1"/>
</dbReference>
<gene>
    <name evidence="9" type="primary">eda</name>
    <name evidence="9" type="ORF">D1224_13440</name>
</gene>
<protein>
    <recommendedName>
        <fullName evidence="5">2-dehydro-3-deoxy-phosphogluconate aldolase</fullName>
        <ecNumber evidence="5">4.1.2.14</ecNumber>
    </recommendedName>
</protein>
<evidence type="ECO:0000256" key="4">
    <source>
        <dbReference type="ARBA" id="ARBA00011233"/>
    </source>
</evidence>
<dbReference type="OrthoDB" id="9805177at2"/>
<dbReference type="GO" id="GO:0008675">
    <property type="term" value="F:2-dehydro-3-deoxy-phosphogluconate aldolase activity"/>
    <property type="evidence" value="ECO:0007669"/>
    <property type="project" value="UniProtKB-EC"/>
</dbReference>
<reference evidence="9 10" key="1">
    <citation type="submission" date="2018-08" db="EMBL/GenBank/DDBJ databases">
        <title>Henriciella mobilis sp. nov., isolated from seawater.</title>
        <authorList>
            <person name="Cheng H."/>
            <person name="Wu Y.-H."/>
            <person name="Xu X.-W."/>
            <person name="Guo L.-L."/>
        </authorList>
    </citation>
    <scope>NUCLEOTIDE SEQUENCE [LARGE SCALE GENOMIC DNA]</scope>
    <source>
        <strain evidence="9 10">CCUG66934</strain>
    </source>
</reference>
<dbReference type="AlphaFoldDB" id="A0A399QQW8"/>
<comment type="subunit">
    <text evidence="4">Homotrimer.</text>
</comment>
<dbReference type="InterPro" id="IPR000887">
    <property type="entry name" value="Aldlse_KDPG_KHG"/>
</dbReference>
<dbReference type="PROSITE" id="PS00159">
    <property type="entry name" value="ALDOLASE_KDPG_KHG_1"/>
    <property type="match status" value="1"/>
</dbReference>
<organism evidence="9 10">
    <name type="scientific">Henriciella barbarensis</name>
    <dbReference type="NCBI Taxonomy" id="86342"/>
    <lineage>
        <taxon>Bacteria</taxon>
        <taxon>Pseudomonadati</taxon>
        <taxon>Pseudomonadota</taxon>
        <taxon>Alphaproteobacteria</taxon>
        <taxon>Hyphomonadales</taxon>
        <taxon>Hyphomonadaceae</taxon>
        <taxon>Henriciella</taxon>
    </lineage>
</organism>
<dbReference type="EMBL" id="QWGB01000009">
    <property type="protein sequence ID" value="RIJ21316.1"/>
    <property type="molecule type" value="Genomic_DNA"/>
</dbReference>
<dbReference type="Proteomes" id="UP000265431">
    <property type="component" value="Unassembled WGS sequence"/>
</dbReference>
<dbReference type="EC" id="4.1.2.14" evidence="5"/>
<evidence type="ECO:0000256" key="7">
    <source>
        <dbReference type="ARBA" id="ARBA00023270"/>
    </source>
</evidence>
<evidence type="ECO:0000256" key="3">
    <source>
        <dbReference type="ARBA" id="ARBA00006906"/>
    </source>
</evidence>
<dbReference type="InterPro" id="IPR013785">
    <property type="entry name" value="Aldolase_TIM"/>
</dbReference>
<comment type="similarity">
    <text evidence="3">Belongs to the KHG/KDPG aldolase family.</text>
</comment>
<dbReference type="SUPFAM" id="SSF51569">
    <property type="entry name" value="Aldolase"/>
    <property type="match status" value="1"/>
</dbReference>
<evidence type="ECO:0000313" key="9">
    <source>
        <dbReference type="EMBL" id="RIJ21316.1"/>
    </source>
</evidence>
<accession>A0A399QQW8</accession>
<dbReference type="NCBIfam" id="NF004325">
    <property type="entry name" value="PRK05718.1"/>
    <property type="match status" value="1"/>
</dbReference>
<evidence type="ECO:0000256" key="6">
    <source>
        <dbReference type="ARBA" id="ARBA00023239"/>
    </source>
</evidence>
<evidence type="ECO:0000256" key="2">
    <source>
        <dbReference type="ARBA" id="ARBA00004736"/>
    </source>
</evidence>
<keyword evidence="6 9" id="KW-0456">Lyase</keyword>
<evidence type="ECO:0000313" key="10">
    <source>
        <dbReference type="Proteomes" id="UP000265431"/>
    </source>
</evidence>
<dbReference type="InterPro" id="IPR031338">
    <property type="entry name" value="KDPG/KHG_AS_2"/>
</dbReference>
<dbReference type="CDD" id="cd00452">
    <property type="entry name" value="KDPG_aldolase"/>
    <property type="match status" value="1"/>
</dbReference>